<organism evidence="4 5">
    <name type="scientific">Candidatus Avoscillospira stercoripullorum</name>
    <dbReference type="NCBI Taxonomy" id="2840709"/>
    <lineage>
        <taxon>Bacteria</taxon>
        <taxon>Bacillati</taxon>
        <taxon>Bacillota</taxon>
        <taxon>Clostridia</taxon>
        <taxon>Eubacteriales</taxon>
        <taxon>Oscillospiraceae</taxon>
        <taxon>Oscillospiraceae incertae sedis</taxon>
        <taxon>Candidatus Avoscillospira</taxon>
    </lineage>
</organism>
<dbReference type="AlphaFoldDB" id="A0A9D1A7Y2"/>
<feature type="domain" description="PPM-type phosphatase" evidence="3">
    <location>
        <begin position="448"/>
        <end position="647"/>
    </location>
</feature>
<dbReference type="InterPro" id="IPR036457">
    <property type="entry name" value="PPM-type-like_dom_sf"/>
</dbReference>
<dbReference type="GO" id="GO:0016791">
    <property type="term" value="F:phosphatase activity"/>
    <property type="evidence" value="ECO:0007669"/>
    <property type="project" value="TreeGrafter"/>
</dbReference>
<dbReference type="SUPFAM" id="SSF81606">
    <property type="entry name" value="PP2C-like"/>
    <property type="match status" value="1"/>
</dbReference>
<gene>
    <name evidence="4" type="ORF">IAA70_04130</name>
</gene>
<dbReference type="PANTHER" id="PTHR43156:SF2">
    <property type="entry name" value="STAGE II SPORULATION PROTEIN E"/>
    <property type="match status" value="1"/>
</dbReference>
<comment type="caution">
    <text evidence="4">The sequence shown here is derived from an EMBL/GenBank/DDBJ whole genome shotgun (WGS) entry which is preliminary data.</text>
</comment>
<evidence type="ECO:0000259" key="3">
    <source>
        <dbReference type="SMART" id="SM00331"/>
    </source>
</evidence>
<dbReference type="EMBL" id="DVGD01000125">
    <property type="protein sequence ID" value="HIR09574.1"/>
    <property type="molecule type" value="Genomic_DNA"/>
</dbReference>
<keyword evidence="2" id="KW-1133">Transmembrane helix</keyword>
<keyword evidence="2" id="KW-0812">Transmembrane</keyword>
<evidence type="ECO:0000256" key="1">
    <source>
        <dbReference type="ARBA" id="ARBA00022801"/>
    </source>
</evidence>
<reference evidence="4" key="1">
    <citation type="submission" date="2020-10" db="EMBL/GenBank/DDBJ databases">
        <authorList>
            <person name="Gilroy R."/>
        </authorList>
    </citation>
    <scope>NUCLEOTIDE SEQUENCE</scope>
    <source>
        <strain evidence="4">ChiHjej9B8-7071</strain>
    </source>
</reference>
<dbReference type="InterPro" id="IPR001932">
    <property type="entry name" value="PPM-type_phosphatase-like_dom"/>
</dbReference>
<dbReference type="InterPro" id="IPR052016">
    <property type="entry name" value="Bact_Sigma-Reg"/>
</dbReference>
<name>A0A9D1A7Y2_9FIRM</name>
<evidence type="ECO:0000256" key="2">
    <source>
        <dbReference type="SAM" id="Phobius"/>
    </source>
</evidence>
<proteinExistence type="predicted"/>
<dbReference type="Proteomes" id="UP000824258">
    <property type="component" value="Unassembled WGS sequence"/>
</dbReference>
<dbReference type="Pfam" id="PF07228">
    <property type="entry name" value="SpoIIE"/>
    <property type="match status" value="1"/>
</dbReference>
<dbReference type="SMART" id="SM00331">
    <property type="entry name" value="PP2C_SIG"/>
    <property type="match status" value="1"/>
</dbReference>
<feature type="transmembrane region" description="Helical" evidence="2">
    <location>
        <begin position="172"/>
        <end position="193"/>
    </location>
</feature>
<evidence type="ECO:0000313" key="4">
    <source>
        <dbReference type="EMBL" id="HIR09574.1"/>
    </source>
</evidence>
<feature type="transmembrane region" description="Helical" evidence="2">
    <location>
        <begin position="228"/>
        <end position="247"/>
    </location>
</feature>
<dbReference type="InterPro" id="IPR045768">
    <property type="entry name" value="SpoIIE_N"/>
</dbReference>
<accession>A0A9D1A7Y2</accession>
<dbReference type="Pfam" id="PF19732">
    <property type="entry name" value="SpoIIE_N"/>
    <property type="match status" value="1"/>
</dbReference>
<keyword evidence="1" id="KW-0378">Hydrolase</keyword>
<dbReference type="Gene3D" id="3.60.40.10">
    <property type="entry name" value="PPM-type phosphatase domain"/>
    <property type="match status" value="1"/>
</dbReference>
<feature type="transmembrane region" description="Helical" evidence="2">
    <location>
        <begin position="58"/>
        <end position="82"/>
    </location>
</feature>
<protein>
    <submittedName>
        <fullName evidence="4">SpoIIE family protein phosphatase</fullName>
    </submittedName>
</protein>
<keyword evidence="2" id="KW-0472">Membrane</keyword>
<evidence type="ECO:0000313" key="5">
    <source>
        <dbReference type="Proteomes" id="UP000824258"/>
    </source>
</evidence>
<feature type="transmembrane region" description="Helical" evidence="2">
    <location>
        <begin position="253"/>
        <end position="281"/>
    </location>
</feature>
<feature type="transmembrane region" description="Helical" evidence="2">
    <location>
        <begin position="32"/>
        <end position="52"/>
    </location>
</feature>
<dbReference type="PANTHER" id="PTHR43156">
    <property type="entry name" value="STAGE II SPORULATION PROTEIN E-RELATED"/>
    <property type="match status" value="1"/>
</dbReference>
<reference evidence="4" key="2">
    <citation type="journal article" date="2021" name="PeerJ">
        <title>Extensive microbial diversity within the chicken gut microbiome revealed by metagenomics and culture.</title>
        <authorList>
            <person name="Gilroy R."/>
            <person name="Ravi A."/>
            <person name="Getino M."/>
            <person name="Pursley I."/>
            <person name="Horton D.L."/>
            <person name="Alikhan N.F."/>
            <person name="Baker D."/>
            <person name="Gharbi K."/>
            <person name="Hall N."/>
            <person name="Watson M."/>
            <person name="Adriaenssens E.M."/>
            <person name="Foster-Nyarko E."/>
            <person name="Jarju S."/>
            <person name="Secka A."/>
            <person name="Antonio M."/>
            <person name="Oren A."/>
            <person name="Chaudhuri R.R."/>
            <person name="La Ragione R."/>
            <person name="Hildebrand F."/>
            <person name="Pallen M.J."/>
        </authorList>
    </citation>
    <scope>NUCLEOTIDE SEQUENCE</scope>
    <source>
        <strain evidence="4">ChiHjej9B8-7071</strain>
    </source>
</reference>
<feature type="transmembrane region" description="Helical" evidence="2">
    <location>
        <begin position="115"/>
        <end position="134"/>
    </location>
</feature>
<sequence>MGVKARPAAVEAIRQRVNQVSGHPAMGQVFKCLGAMAAGAVLAGAAVGGVLLPLPLALAAALGLGLESFAAYAGGCLGYAVLWGLDAGLEPMAAGLLAEACLCIFGDQLSRDNRWFAPGAATLFTILVGFLFLLEQRFAPAAVWRLALRAAAAGGGAVLFRRALEGAALPRLCLLAALVSGLSALAPGGFALGLPLGCLLSAGALGTPQSLPVAALCGMALELQGQGGAAVVLPLAAMVASTGQGFLARTGLWLLSVLAGVLLTGAGPMLLTAAILSAALVRLFPWERLFGLLETPARVESRQMELAAGLFSRLGQCLALTRPPQADPDTATVFDHAAERVCRLCSRFDECWKERLGETCTVLDRAAPAMMTRGKALREDLAPSFLSRCLHVEGFLTAINHELDDLACRRQARARLRESRTALTRQYEILAAALSRPSPREEETGRFVPELCCRGQSRDGDALSGDQTMSFRCGRRYYVLLCDGMGAGRAARAEAGAAAAVLRLLLLSGAKPREAMEFLNDLYLLRDDGAFSTVDLAEIDLMTGEAALYKWGAAPSYLKKKGTVEKIGTASPPPGIGAGEEHRPEEAKLSLARGEMLVLVSDGAGGEAAERFLRQYAGTSPKELASGIVSCSQAGDDRTAAVLALRRRIAL</sequence>